<sequence>MEEAELCSTCELTNLHIMRDLQAQKEAAEDRASYLETRINHLLQVQGEHLATHGKDRATLDEARSSLSAVQKLYADTRSTLERQLYQVRHSHSDTKRELEEAKRHLWFAQNENASLIRTLDTFNEAFTVLNNLMTSEEMKTEEAVRGGPHRLADLIASRMVTKAELTTYQLEVSWLRQQVEALNAKAVDDDQKRAENAVHNARKRFKREP</sequence>
<protein>
    <submittedName>
        <fullName evidence="2">Uncharacterized protein</fullName>
    </submittedName>
</protein>
<feature type="region of interest" description="Disordered" evidence="1">
    <location>
        <begin position="188"/>
        <end position="210"/>
    </location>
</feature>
<comment type="caution">
    <text evidence="2">The sequence shown here is derived from an EMBL/GenBank/DDBJ whole genome shotgun (WGS) entry which is preliminary data.</text>
</comment>
<dbReference type="Proteomes" id="UP000053317">
    <property type="component" value="Unassembled WGS sequence"/>
</dbReference>
<evidence type="ECO:0000313" key="2">
    <source>
        <dbReference type="EMBL" id="KKY22290.1"/>
    </source>
</evidence>
<keyword evidence="3" id="KW-1185">Reference proteome</keyword>
<name>A0A0G2H0D6_PHACM</name>
<evidence type="ECO:0000256" key="1">
    <source>
        <dbReference type="SAM" id="MobiDB-lite"/>
    </source>
</evidence>
<gene>
    <name evidence="2" type="ORF">UCRPC4_g03313</name>
</gene>
<reference evidence="2 3" key="2">
    <citation type="submission" date="2015-05" db="EMBL/GenBank/DDBJ databases">
        <authorList>
            <person name="Morales-Cruz A."/>
            <person name="Amrine K.C."/>
            <person name="Cantu D."/>
        </authorList>
    </citation>
    <scope>NUCLEOTIDE SEQUENCE [LARGE SCALE GENOMIC DNA]</scope>
    <source>
        <strain evidence="2">UCRPC4</strain>
    </source>
</reference>
<proteinExistence type="predicted"/>
<dbReference type="EMBL" id="LCWF01000077">
    <property type="protein sequence ID" value="KKY22290.1"/>
    <property type="molecule type" value="Genomic_DNA"/>
</dbReference>
<dbReference type="AlphaFoldDB" id="A0A0G2H0D6"/>
<evidence type="ECO:0000313" key="3">
    <source>
        <dbReference type="Proteomes" id="UP000053317"/>
    </source>
</evidence>
<feature type="compositionally biased region" description="Basic and acidic residues" evidence="1">
    <location>
        <begin position="188"/>
        <end position="197"/>
    </location>
</feature>
<feature type="compositionally biased region" description="Basic residues" evidence="1">
    <location>
        <begin position="201"/>
        <end position="210"/>
    </location>
</feature>
<reference evidence="2 3" key="1">
    <citation type="submission" date="2015-05" db="EMBL/GenBank/DDBJ databases">
        <title>Distinctive expansion of gene families associated with plant cell wall degradation and secondary metabolism in the genomes of grapevine trunk pathogens.</title>
        <authorList>
            <person name="Lawrence D.P."/>
            <person name="Travadon R."/>
            <person name="Rolshausen P.E."/>
            <person name="Baumgartner K."/>
        </authorList>
    </citation>
    <scope>NUCLEOTIDE SEQUENCE [LARGE SCALE GENOMIC DNA]</scope>
    <source>
        <strain evidence="2">UCRPC4</strain>
    </source>
</reference>
<organism evidence="2 3">
    <name type="scientific">Phaeomoniella chlamydospora</name>
    <name type="common">Phaeoacremonium chlamydosporum</name>
    <dbReference type="NCBI Taxonomy" id="158046"/>
    <lineage>
        <taxon>Eukaryota</taxon>
        <taxon>Fungi</taxon>
        <taxon>Dikarya</taxon>
        <taxon>Ascomycota</taxon>
        <taxon>Pezizomycotina</taxon>
        <taxon>Eurotiomycetes</taxon>
        <taxon>Chaetothyriomycetidae</taxon>
        <taxon>Phaeomoniellales</taxon>
        <taxon>Phaeomoniellaceae</taxon>
        <taxon>Phaeomoniella</taxon>
    </lineage>
</organism>
<accession>A0A0G2H0D6</accession>